<accession>A0AA35T810</accession>
<comment type="caution">
    <text evidence="10">The sequence shown here is derived from an EMBL/GenBank/DDBJ whole genome shotgun (WGS) entry which is preliminary data.</text>
</comment>
<dbReference type="InterPro" id="IPR040111">
    <property type="entry name" value="ODAD4"/>
</dbReference>
<dbReference type="GO" id="GO:0005930">
    <property type="term" value="C:axoneme"/>
    <property type="evidence" value="ECO:0007669"/>
    <property type="project" value="UniProtKB-SubCell"/>
</dbReference>
<evidence type="ECO:0000256" key="7">
    <source>
        <dbReference type="ARBA" id="ARBA00034139"/>
    </source>
</evidence>
<keyword evidence="11" id="KW-1185">Reference proteome</keyword>
<feature type="repeat" description="TPR" evidence="9">
    <location>
        <begin position="369"/>
        <end position="402"/>
    </location>
</feature>
<evidence type="ECO:0000313" key="10">
    <source>
        <dbReference type="EMBL" id="CAI8043470.1"/>
    </source>
</evidence>
<dbReference type="InterPro" id="IPR013105">
    <property type="entry name" value="TPR_2"/>
</dbReference>
<dbReference type="Proteomes" id="UP001174909">
    <property type="component" value="Unassembled WGS sequence"/>
</dbReference>
<protein>
    <recommendedName>
        <fullName evidence="7">Outer dynein arm-docking complex subunit 4</fullName>
    </recommendedName>
    <alternativeName>
        <fullName evidence="8">Tetratricopeptide repeat protein 25</fullName>
    </alternativeName>
</protein>
<keyword evidence="6" id="KW-0966">Cell projection</keyword>
<proteinExistence type="predicted"/>
<comment type="subcellular location">
    <subcellularLocation>
        <location evidence="1">Cytoplasm</location>
        <location evidence="1">Cytoskeleton</location>
        <location evidence="1">Cilium axoneme</location>
    </subcellularLocation>
</comment>
<organism evidence="10 11">
    <name type="scientific">Geodia barretti</name>
    <name type="common">Barrett's horny sponge</name>
    <dbReference type="NCBI Taxonomy" id="519541"/>
    <lineage>
        <taxon>Eukaryota</taxon>
        <taxon>Metazoa</taxon>
        <taxon>Porifera</taxon>
        <taxon>Demospongiae</taxon>
        <taxon>Heteroscleromorpha</taxon>
        <taxon>Tetractinellida</taxon>
        <taxon>Astrophorina</taxon>
        <taxon>Geodiidae</taxon>
        <taxon>Geodia</taxon>
    </lineage>
</organism>
<evidence type="ECO:0000256" key="6">
    <source>
        <dbReference type="ARBA" id="ARBA00023273"/>
    </source>
</evidence>
<reference evidence="10" key="1">
    <citation type="submission" date="2023-03" db="EMBL/GenBank/DDBJ databases">
        <authorList>
            <person name="Steffen K."/>
            <person name="Cardenas P."/>
        </authorList>
    </citation>
    <scope>NUCLEOTIDE SEQUENCE</scope>
</reference>
<evidence type="ECO:0000313" key="11">
    <source>
        <dbReference type="Proteomes" id="UP001174909"/>
    </source>
</evidence>
<evidence type="ECO:0000256" key="4">
    <source>
        <dbReference type="ARBA" id="ARBA00022803"/>
    </source>
</evidence>
<dbReference type="Pfam" id="PF07719">
    <property type="entry name" value="TPR_2"/>
    <property type="match status" value="1"/>
</dbReference>
<dbReference type="FunFam" id="1.25.40.10:FF:000795">
    <property type="entry name" value="Tetratricopeptide repeat protein 25"/>
    <property type="match status" value="1"/>
</dbReference>
<evidence type="ECO:0000256" key="2">
    <source>
        <dbReference type="ARBA" id="ARBA00022490"/>
    </source>
</evidence>
<dbReference type="PANTHER" id="PTHR23040:SF1">
    <property type="entry name" value="OUTER DYNEIN ARM-DOCKING COMPLEX SUBUNIT 4"/>
    <property type="match status" value="1"/>
</dbReference>
<gene>
    <name evidence="10" type="ORF">GBAR_LOCUS24096</name>
</gene>
<evidence type="ECO:0000256" key="8">
    <source>
        <dbReference type="ARBA" id="ARBA00034143"/>
    </source>
</evidence>
<evidence type="ECO:0000256" key="3">
    <source>
        <dbReference type="ARBA" id="ARBA00022737"/>
    </source>
</evidence>
<dbReference type="PROSITE" id="PS50005">
    <property type="entry name" value="TPR"/>
    <property type="match status" value="2"/>
</dbReference>
<dbReference type="SMART" id="SM00028">
    <property type="entry name" value="TPR"/>
    <property type="match status" value="6"/>
</dbReference>
<evidence type="ECO:0000256" key="9">
    <source>
        <dbReference type="PROSITE-ProRule" id="PRU00339"/>
    </source>
</evidence>
<dbReference type="AlphaFoldDB" id="A0AA35T810"/>
<dbReference type="FunFam" id="1.25.40.10:FF:000189">
    <property type="entry name" value="Tetratricopeptide repeat domain 25"/>
    <property type="match status" value="1"/>
</dbReference>
<feature type="repeat" description="TPR" evidence="9">
    <location>
        <begin position="13"/>
        <end position="46"/>
    </location>
</feature>
<dbReference type="SUPFAM" id="SSF48452">
    <property type="entry name" value="TPR-like"/>
    <property type="match status" value="2"/>
</dbReference>
<dbReference type="PROSITE" id="PS50293">
    <property type="entry name" value="TPR_REGION"/>
    <property type="match status" value="1"/>
</dbReference>
<keyword evidence="5" id="KW-0206">Cytoskeleton</keyword>
<evidence type="ECO:0000256" key="1">
    <source>
        <dbReference type="ARBA" id="ARBA00004430"/>
    </source>
</evidence>
<dbReference type="PANTHER" id="PTHR23040">
    <property type="match status" value="1"/>
</dbReference>
<dbReference type="InterPro" id="IPR011990">
    <property type="entry name" value="TPR-like_helical_dom_sf"/>
</dbReference>
<dbReference type="Pfam" id="PF13176">
    <property type="entry name" value="TPR_7"/>
    <property type="match status" value="1"/>
</dbReference>
<evidence type="ECO:0000256" key="5">
    <source>
        <dbReference type="ARBA" id="ARBA00023212"/>
    </source>
</evidence>
<dbReference type="Gene3D" id="1.25.40.10">
    <property type="entry name" value="Tetratricopeptide repeat domain"/>
    <property type="match status" value="2"/>
</dbReference>
<dbReference type="Pfam" id="PF13424">
    <property type="entry name" value="TPR_12"/>
    <property type="match status" value="1"/>
</dbReference>
<name>A0AA35T810_GEOBA</name>
<dbReference type="InterPro" id="IPR019734">
    <property type="entry name" value="TPR_rpt"/>
</dbReference>
<sequence length="512" mass="57161">MSDLGEDEKTGSYSIYFAEGEALAKQKQFQKAIESFTKALEFQPEDRPCLVERSKCHLQLGDTAAALADAEVSLKEDKAYHRGLYQKAETMYAMGDFEYALVFYHRGDKIRPDIKAFKLGIQKAQEAINNSIGSPAACKLDKTGDLSFFQQQDMIGKKRGKRRAKAAAATQQKAVGERKPVASDRAVKDILGELYVDREYLSNLIKDPGLVVSGGDRSLYTTVDEALGYLDARTEFWRQQKPMYARKRERELKKYRPAPTRPRSKGVPRPTGGAGVDHTKYVLKALEDIDSAMSGGEAESGLEKAQQLMKTVEEMSTTDLPNKREFIASIHSCMGNAYLEMGEAQLALEQHLSDLQITEALDHADATTSRALDNIGRSYCVLGDFQMATDYFQRKLPLLKTPEETTWLYHELGRCRMELQDYPAARDLGEKSLAAAREAQDQMWQLNASVLVAQAESKLGQLAGALQSFERSLELARLLEDTESQSVIKRALEEINSRIVDEIKPDGDTPGN</sequence>
<keyword evidence="4 9" id="KW-0802">TPR repeat</keyword>
<dbReference type="EMBL" id="CASHTH010003327">
    <property type="protein sequence ID" value="CAI8043470.1"/>
    <property type="molecule type" value="Genomic_DNA"/>
</dbReference>
<keyword evidence="3" id="KW-0677">Repeat</keyword>
<keyword evidence="2" id="KW-0963">Cytoplasm</keyword>